<dbReference type="GO" id="GO:0004439">
    <property type="term" value="F:phosphatidylinositol-4,5-bisphosphate 5-phosphatase activity"/>
    <property type="evidence" value="ECO:0007669"/>
    <property type="project" value="TreeGrafter"/>
</dbReference>
<feature type="domain" description="Inositol polyphosphate-related phosphatase" evidence="2">
    <location>
        <begin position="193"/>
        <end position="495"/>
    </location>
</feature>
<protein>
    <submittedName>
        <fullName evidence="3">Inositol polyphosphate 5-phosphatase</fullName>
    </submittedName>
</protein>
<evidence type="ECO:0000259" key="2">
    <source>
        <dbReference type="SMART" id="SM00128"/>
    </source>
</evidence>
<dbReference type="OrthoDB" id="2248459at2759"/>
<dbReference type="GO" id="GO:0046856">
    <property type="term" value="P:phosphatidylinositol dephosphorylation"/>
    <property type="evidence" value="ECO:0007669"/>
    <property type="project" value="InterPro"/>
</dbReference>
<dbReference type="AlphaFoldDB" id="A0A1V9ZMR1"/>
<sequence length="515" mass="57584">MANPRKVTPMDESMDEATSEVRRKKRTDEALRRKKEERKSAARKRKHDKQTAAATKIQSLVRGAQTRVYISNSVAPEPQDEVSEEPSVVGELAHIADEEKPRGLSAHWTTPAHRRRDPSFVSASFRGYVVRKNKVAIAPADPDELPDDEVTAAAAPTDDNATPEDQPAWPEPLSLSEAIDVSHGTTEAVIAKGSVRVLVVTWNLQAQKPPADLAGLLRPGSCHIYAIGTEECVQTIAKSVLFQCKKEWEEHIRNALGPSDYIKLRSHALTAMHNMVFVHKSVLPLVSDLQSDAIATGLGNQLGNKGGVGIGFRLGRTRFAFVNCHFEAHQSAAALARRNTNFHRINTELLLLPSESEAKSQGRISEVFDRVFWSGDLNYRIDGTRRMIDTLLQRNLHNVLLANDQLTKERKANRVFENFQEGPLTFRPTYKFDKGCDVYDSSAKQRIPSWTDRILFMSRDPSAIHLHAYESHMDIKTSDHRPVSAIFDVTFDSYDDGKQNTTISDQTKSEVCTVQ</sequence>
<dbReference type="SMART" id="SM00128">
    <property type="entry name" value="IPPc"/>
    <property type="match status" value="1"/>
</dbReference>
<organism evidence="3 4">
    <name type="scientific">Achlya hypogyna</name>
    <name type="common">Oomycete</name>
    <name type="synonym">Protoachlya hypogyna</name>
    <dbReference type="NCBI Taxonomy" id="1202772"/>
    <lineage>
        <taxon>Eukaryota</taxon>
        <taxon>Sar</taxon>
        <taxon>Stramenopiles</taxon>
        <taxon>Oomycota</taxon>
        <taxon>Saprolegniomycetes</taxon>
        <taxon>Saprolegniales</taxon>
        <taxon>Achlyaceae</taxon>
        <taxon>Achlya</taxon>
    </lineage>
</organism>
<dbReference type="InterPro" id="IPR000300">
    <property type="entry name" value="IPPc"/>
</dbReference>
<dbReference type="EMBL" id="JNBR01000072">
    <property type="protein sequence ID" value="OQR99267.1"/>
    <property type="molecule type" value="Genomic_DNA"/>
</dbReference>
<accession>A0A1V9ZMR1</accession>
<dbReference type="PANTHER" id="PTHR11200">
    <property type="entry name" value="INOSITOL 5-PHOSPHATASE"/>
    <property type="match status" value="1"/>
</dbReference>
<dbReference type="PANTHER" id="PTHR11200:SF275">
    <property type="entry name" value="LD06095P"/>
    <property type="match status" value="1"/>
</dbReference>
<evidence type="ECO:0000313" key="3">
    <source>
        <dbReference type="EMBL" id="OQR99267.1"/>
    </source>
</evidence>
<dbReference type="Proteomes" id="UP000243579">
    <property type="component" value="Unassembled WGS sequence"/>
</dbReference>
<feature type="region of interest" description="Disordered" evidence="1">
    <location>
        <begin position="1"/>
        <end position="57"/>
    </location>
</feature>
<evidence type="ECO:0000256" key="1">
    <source>
        <dbReference type="SAM" id="MobiDB-lite"/>
    </source>
</evidence>
<dbReference type="SUPFAM" id="SSF56219">
    <property type="entry name" value="DNase I-like"/>
    <property type="match status" value="1"/>
</dbReference>
<feature type="compositionally biased region" description="Basic residues" evidence="1">
    <location>
        <begin position="32"/>
        <end position="48"/>
    </location>
</feature>
<name>A0A1V9ZMR1_ACHHY</name>
<dbReference type="Pfam" id="PF22669">
    <property type="entry name" value="Exo_endo_phos2"/>
    <property type="match status" value="1"/>
</dbReference>
<dbReference type="STRING" id="1202772.A0A1V9ZMR1"/>
<reference evidence="3 4" key="1">
    <citation type="journal article" date="2014" name="Genome Biol. Evol.">
        <title>The secreted proteins of Achlya hypogyna and Thraustotheca clavata identify the ancestral oomycete secretome and reveal gene acquisitions by horizontal gene transfer.</title>
        <authorList>
            <person name="Misner I."/>
            <person name="Blouin N."/>
            <person name="Leonard G."/>
            <person name="Richards T.A."/>
            <person name="Lane C.E."/>
        </authorList>
    </citation>
    <scope>NUCLEOTIDE SEQUENCE [LARGE SCALE GENOMIC DNA]</scope>
    <source>
        <strain evidence="3 4">ATCC 48635</strain>
    </source>
</reference>
<dbReference type="Gene3D" id="3.60.10.10">
    <property type="entry name" value="Endonuclease/exonuclease/phosphatase"/>
    <property type="match status" value="1"/>
</dbReference>
<comment type="caution">
    <text evidence="3">The sequence shown here is derived from an EMBL/GenBank/DDBJ whole genome shotgun (WGS) entry which is preliminary data.</text>
</comment>
<evidence type="ECO:0000313" key="4">
    <source>
        <dbReference type="Proteomes" id="UP000243579"/>
    </source>
</evidence>
<dbReference type="InterPro" id="IPR046985">
    <property type="entry name" value="IP5"/>
</dbReference>
<dbReference type="InterPro" id="IPR036691">
    <property type="entry name" value="Endo/exonu/phosph_ase_sf"/>
</dbReference>
<keyword evidence="4" id="KW-1185">Reference proteome</keyword>
<dbReference type="PROSITE" id="PS50096">
    <property type="entry name" value="IQ"/>
    <property type="match status" value="1"/>
</dbReference>
<proteinExistence type="predicted"/>
<gene>
    <name evidence="3" type="ORF">ACHHYP_07093</name>
</gene>